<evidence type="ECO:0000313" key="1">
    <source>
        <dbReference type="EMBL" id="JAH02547.1"/>
    </source>
</evidence>
<organism evidence="1">
    <name type="scientific">Anguilla anguilla</name>
    <name type="common">European freshwater eel</name>
    <name type="synonym">Muraena anguilla</name>
    <dbReference type="NCBI Taxonomy" id="7936"/>
    <lineage>
        <taxon>Eukaryota</taxon>
        <taxon>Metazoa</taxon>
        <taxon>Chordata</taxon>
        <taxon>Craniata</taxon>
        <taxon>Vertebrata</taxon>
        <taxon>Euteleostomi</taxon>
        <taxon>Actinopterygii</taxon>
        <taxon>Neopterygii</taxon>
        <taxon>Teleostei</taxon>
        <taxon>Anguilliformes</taxon>
        <taxon>Anguillidae</taxon>
        <taxon>Anguilla</taxon>
    </lineage>
</organism>
<reference evidence="1" key="1">
    <citation type="submission" date="2014-11" db="EMBL/GenBank/DDBJ databases">
        <authorList>
            <person name="Amaro Gonzalez C."/>
        </authorList>
    </citation>
    <scope>NUCLEOTIDE SEQUENCE</scope>
</reference>
<name>A0A0E9PE34_ANGAN</name>
<protein>
    <submittedName>
        <fullName evidence="1">Uncharacterized protein</fullName>
    </submittedName>
</protein>
<proteinExistence type="predicted"/>
<accession>A0A0E9PE34</accession>
<dbReference type="EMBL" id="GBXM01106030">
    <property type="protein sequence ID" value="JAH02547.1"/>
    <property type="molecule type" value="Transcribed_RNA"/>
</dbReference>
<reference evidence="1" key="2">
    <citation type="journal article" date="2015" name="Fish Shellfish Immunol.">
        <title>Early steps in the European eel (Anguilla anguilla)-Vibrio vulnificus interaction in the gills: Role of the RtxA13 toxin.</title>
        <authorList>
            <person name="Callol A."/>
            <person name="Pajuelo D."/>
            <person name="Ebbesson L."/>
            <person name="Teles M."/>
            <person name="MacKenzie S."/>
            <person name="Amaro C."/>
        </authorList>
    </citation>
    <scope>NUCLEOTIDE SEQUENCE</scope>
</reference>
<sequence length="15" mass="1746">MLKPHQSNFKDNVST</sequence>